<proteinExistence type="predicted"/>
<name>A0AC34GK43_9BILA</name>
<protein>
    <submittedName>
        <fullName evidence="2">Uncharacterized protein</fullName>
    </submittedName>
</protein>
<evidence type="ECO:0000313" key="1">
    <source>
        <dbReference type="Proteomes" id="UP000887579"/>
    </source>
</evidence>
<sequence>MGNNVSKIIEDLPPKIAEDERITVIFGAIKLFFVAKNSMKKHFMTDEEILQMKQSIHDFANYMKANLGFLKTKQKGHLFLFEAPAFVSEFRTASFFSDEPVEAYHPLANEQDKRIKCKDDPKRYSLQLKWGIDHNYFFDNVDCKGFEDS</sequence>
<accession>A0AC34GK43</accession>
<reference evidence="2" key="1">
    <citation type="submission" date="2022-11" db="UniProtKB">
        <authorList>
            <consortium name="WormBaseParasite"/>
        </authorList>
    </citation>
    <scope>IDENTIFICATION</scope>
</reference>
<organism evidence="1 2">
    <name type="scientific">Panagrolaimus sp. ES5</name>
    <dbReference type="NCBI Taxonomy" id="591445"/>
    <lineage>
        <taxon>Eukaryota</taxon>
        <taxon>Metazoa</taxon>
        <taxon>Ecdysozoa</taxon>
        <taxon>Nematoda</taxon>
        <taxon>Chromadorea</taxon>
        <taxon>Rhabditida</taxon>
        <taxon>Tylenchina</taxon>
        <taxon>Panagrolaimomorpha</taxon>
        <taxon>Panagrolaimoidea</taxon>
        <taxon>Panagrolaimidae</taxon>
        <taxon>Panagrolaimus</taxon>
    </lineage>
</organism>
<evidence type="ECO:0000313" key="2">
    <source>
        <dbReference type="WBParaSite" id="ES5_v2.g29897.t1"/>
    </source>
</evidence>
<dbReference type="Proteomes" id="UP000887579">
    <property type="component" value="Unplaced"/>
</dbReference>
<dbReference type="WBParaSite" id="ES5_v2.g29897.t1">
    <property type="protein sequence ID" value="ES5_v2.g29897.t1"/>
    <property type="gene ID" value="ES5_v2.g29897"/>
</dbReference>